<gene>
    <name evidence="1" type="ORF">FB391_2550</name>
</gene>
<comment type="caution">
    <text evidence="1">The sequence shown here is derived from an EMBL/GenBank/DDBJ whole genome shotgun (WGS) entry which is preliminary data.</text>
</comment>
<dbReference type="Proteomes" id="UP000320235">
    <property type="component" value="Unassembled WGS sequence"/>
</dbReference>
<proteinExistence type="predicted"/>
<protein>
    <submittedName>
        <fullName evidence="1">Uncharacterized protein DUF4259</fullName>
    </submittedName>
</protein>
<dbReference type="InterPro" id="IPR025355">
    <property type="entry name" value="DUF4259"/>
</dbReference>
<accession>A0A543EU38</accession>
<evidence type="ECO:0000313" key="1">
    <source>
        <dbReference type="EMBL" id="TQM25091.1"/>
    </source>
</evidence>
<organism evidence="1 2">
    <name type="scientific">Microbacterium kyungheense</name>
    <dbReference type="NCBI Taxonomy" id="1263636"/>
    <lineage>
        <taxon>Bacteria</taxon>
        <taxon>Bacillati</taxon>
        <taxon>Actinomycetota</taxon>
        <taxon>Actinomycetes</taxon>
        <taxon>Micrococcales</taxon>
        <taxon>Microbacteriaceae</taxon>
        <taxon>Microbacterium</taxon>
    </lineage>
</organism>
<dbReference type="EMBL" id="VFPE01000003">
    <property type="protein sequence ID" value="TQM25091.1"/>
    <property type="molecule type" value="Genomic_DNA"/>
</dbReference>
<keyword evidence="2" id="KW-1185">Reference proteome</keyword>
<reference evidence="1 2" key="1">
    <citation type="submission" date="2019-06" db="EMBL/GenBank/DDBJ databases">
        <title>Sequencing the genomes of 1000 actinobacteria strains.</title>
        <authorList>
            <person name="Klenk H.-P."/>
        </authorList>
    </citation>
    <scope>NUCLEOTIDE SEQUENCE [LARGE SCALE GENOMIC DNA]</scope>
    <source>
        <strain evidence="1 2">DSM 105492</strain>
    </source>
</reference>
<dbReference type="AlphaFoldDB" id="A0A543EU38"/>
<evidence type="ECO:0000313" key="2">
    <source>
        <dbReference type="Proteomes" id="UP000320235"/>
    </source>
</evidence>
<name>A0A543EU38_9MICO</name>
<dbReference type="OrthoDB" id="73183at2"/>
<dbReference type="Pfam" id="PF14078">
    <property type="entry name" value="DUF4259"/>
    <property type="match status" value="1"/>
</dbReference>
<sequence length="136" mass="14469">MGAWSADPFGNDSAADWAWELDDATDWTSVQELLTSVLDKNPEDIDDDTSTLVIAAAEAVAHGLGRPTQSDTYTESVQAFVKRVPAPTADLITTAAQALDVAASPRGDLAELWADSDSGQEWEAVVAQVRAALSHR</sequence>
<dbReference type="RefSeq" id="WP_141894816.1">
    <property type="nucleotide sequence ID" value="NZ_BAABLH010000003.1"/>
</dbReference>